<comment type="similarity">
    <text evidence="2 3">Belongs to the LOG family.</text>
</comment>
<keyword evidence="3" id="KW-0203">Cytokinin biosynthesis</keyword>
<dbReference type="GO" id="GO:0005829">
    <property type="term" value="C:cytosol"/>
    <property type="evidence" value="ECO:0007669"/>
    <property type="project" value="TreeGrafter"/>
</dbReference>
<evidence type="ECO:0000313" key="5">
    <source>
        <dbReference type="Proteomes" id="UP000095087"/>
    </source>
</evidence>
<dbReference type="EC" id="3.2.2.n1" evidence="3"/>
<evidence type="ECO:0000256" key="2">
    <source>
        <dbReference type="ARBA" id="ARBA00006763"/>
    </source>
</evidence>
<organism evidence="4 5">
    <name type="scientific">Methyloligella halotolerans</name>
    <dbReference type="NCBI Taxonomy" id="1177755"/>
    <lineage>
        <taxon>Bacteria</taxon>
        <taxon>Pseudomonadati</taxon>
        <taxon>Pseudomonadota</taxon>
        <taxon>Alphaproteobacteria</taxon>
        <taxon>Hyphomicrobiales</taxon>
        <taxon>Hyphomicrobiaceae</taxon>
        <taxon>Methyloligella</taxon>
    </lineage>
</organism>
<keyword evidence="3" id="KW-0378">Hydrolase</keyword>
<dbReference type="STRING" id="1177755.A7A08_02668"/>
<dbReference type="PANTHER" id="PTHR31223">
    <property type="entry name" value="LOG FAMILY PROTEIN YJL055W"/>
    <property type="match status" value="1"/>
</dbReference>
<name>A0A1E2RWD7_9HYPH</name>
<dbReference type="EMBL" id="MASI01000007">
    <property type="protein sequence ID" value="ODA66544.1"/>
    <property type="molecule type" value="Genomic_DNA"/>
</dbReference>
<gene>
    <name evidence="4" type="ORF">A7A08_02668</name>
</gene>
<dbReference type="GO" id="GO:0009691">
    <property type="term" value="P:cytokinin biosynthetic process"/>
    <property type="evidence" value="ECO:0007669"/>
    <property type="project" value="UniProtKB-UniRule"/>
</dbReference>
<evidence type="ECO:0000256" key="1">
    <source>
        <dbReference type="ARBA" id="ARBA00000274"/>
    </source>
</evidence>
<dbReference type="Gene3D" id="3.40.50.450">
    <property type="match status" value="1"/>
</dbReference>
<comment type="caution">
    <text evidence="4">The sequence shown here is derived from an EMBL/GenBank/DDBJ whole genome shotgun (WGS) entry which is preliminary data.</text>
</comment>
<evidence type="ECO:0000313" key="4">
    <source>
        <dbReference type="EMBL" id="ODA66544.1"/>
    </source>
</evidence>
<protein>
    <recommendedName>
        <fullName evidence="3">Cytokinin riboside 5'-monophosphate phosphoribohydrolase</fullName>
        <ecNumber evidence="3">3.2.2.n1</ecNumber>
    </recommendedName>
</protein>
<dbReference type="PATRIC" id="fig|1177755.3.peg.2691"/>
<dbReference type="SUPFAM" id="SSF102405">
    <property type="entry name" value="MCP/YpsA-like"/>
    <property type="match status" value="1"/>
</dbReference>
<keyword evidence="5" id="KW-1185">Reference proteome</keyword>
<reference evidence="4 5" key="1">
    <citation type="submission" date="2016-07" db="EMBL/GenBank/DDBJ databases">
        <title>Draft genome sequence of Methyloligella halotolerans C2T (VKM B-2706T=CCUG 61687T=DSM 25045T), a halotolerant polyhydroxybutyrate accumulating methylotroph.</title>
        <authorList>
            <person name="Vasilenko O.V."/>
            <person name="Doronina N.V."/>
            <person name="Poroshina M.N."/>
            <person name="Tarlachkov S.V."/>
            <person name="Trotsenko Y.A."/>
        </authorList>
    </citation>
    <scope>NUCLEOTIDE SEQUENCE [LARGE SCALE GENOMIC DNA]</scope>
    <source>
        <strain evidence="4 5">VKM B-2706</strain>
    </source>
</reference>
<proteinExistence type="inferred from homology"/>
<dbReference type="InterPro" id="IPR005269">
    <property type="entry name" value="LOG"/>
</dbReference>
<evidence type="ECO:0000256" key="3">
    <source>
        <dbReference type="RuleBase" id="RU363015"/>
    </source>
</evidence>
<dbReference type="PANTHER" id="PTHR31223:SF70">
    <property type="entry name" value="LOG FAMILY PROTEIN YJL055W"/>
    <property type="match status" value="1"/>
</dbReference>
<dbReference type="AlphaFoldDB" id="A0A1E2RWD7"/>
<dbReference type="Pfam" id="PF03641">
    <property type="entry name" value="Lysine_decarbox"/>
    <property type="match status" value="1"/>
</dbReference>
<dbReference type="GO" id="GO:0008714">
    <property type="term" value="F:AMP nucleosidase activity"/>
    <property type="evidence" value="ECO:0007669"/>
    <property type="project" value="UniProtKB-EC"/>
</dbReference>
<dbReference type="NCBIfam" id="TIGR00730">
    <property type="entry name" value="Rossman fold protein, TIGR00730 family"/>
    <property type="match status" value="1"/>
</dbReference>
<sequence length="215" mass="23523">MLTGQCLRCQMAPEMSEPSLQKICVYCGSGSGGNPAYAEAARRLGEIFAKAGIGLVYGGGCIGLMGEIARSVLEHGGHVTGIIPTFLTEREVMLKDVQELIVVEDMHQRKHLMFDKSDAFVALPGGLGTLEELVEQLTWAQLGRHQKPIVLADIEGFWQPLLKLFAHMQNDGFIRPGAELKMEIVDDVETIVPTIRANLKPHAENAEEAAIDIKF</sequence>
<comment type="catalytic activity">
    <reaction evidence="1">
        <text>AMP + H2O = D-ribose 5-phosphate + adenine</text>
        <dbReference type="Rhea" id="RHEA:20129"/>
        <dbReference type="ChEBI" id="CHEBI:15377"/>
        <dbReference type="ChEBI" id="CHEBI:16708"/>
        <dbReference type="ChEBI" id="CHEBI:78346"/>
        <dbReference type="ChEBI" id="CHEBI:456215"/>
        <dbReference type="EC" id="3.2.2.4"/>
    </reaction>
</comment>
<dbReference type="InterPro" id="IPR031100">
    <property type="entry name" value="LOG_fam"/>
</dbReference>
<dbReference type="Proteomes" id="UP000095087">
    <property type="component" value="Unassembled WGS sequence"/>
</dbReference>
<accession>A0A1E2RWD7</accession>